<dbReference type="EMBL" id="JBHSZQ010000050">
    <property type="protein sequence ID" value="MFC7127452.1"/>
    <property type="molecule type" value="Genomic_DNA"/>
</dbReference>
<dbReference type="Proteomes" id="UP001596414">
    <property type="component" value="Unassembled WGS sequence"/>
</dbReference>
<feature type="transmembrane region" description="Helical" evidence="1">
    <location>
        <begin position="137"/>
        <end position="160"/>
    </location>
</feature>
<feature type="domain" description="DUF7978" evidence="2">
    <location>
        <begin position="100"/>
        <end position="196"/>
    </location>
</feature>
<dbReference type="AlphaFoldDB" id="A0ABD5XC81"/>
<sequence>MTRLSKLRSPVILGPILGIITFGIGYILTYGMSVANGQSDATDVGWVYYNAHFVNVETKSMVDTGWATAFHDQQFNVLVQHLSGSSIPSGQLVTPSDFFASTLIPAGSYLVIPVVVLLFAGFFLARISGARTPLESALTAGTIAVGTSIAAATGTVLFTYESELLVQPALLESVLMAGLFYPLVICPVGGVLASVVSFEGSSTRVAVLSRMKLFTSMDEGSTETAVQTATAPTSSTHADE</sequence>
<gene>
    <name evidence="3" type="ORF">ACFQJ7_15745</name>
</gene>
<evidence type="ECO:0000259" key="2">
    <source>
        <dbReference type="Pfam" id="PF25933"/>
    </source>
</evidence>
<comment type="caution">
    <text evidence="3">The sequence shown here is derived from an EMBL/GenBank/DDBJ whole genome shotgun (WGS) entry which is preliminary data.</text>
</comment>
<accession>A0ABD5XC81</accession>
<organism evidence="3 4">
    <name type="scientific">Halovenus rubra</name>
    <dbReference type="NCBI Taxonomy" id="869890"/>
    <lineage>
        <taxon>Archaea</taxon>
        <taxon>Methanobacteriati</taxon>
        <taxon>Methanobacteriota</taxon>
        <taxon>Stenosarchaea group</taxon>
        <taxon>Halobacteria</taxon>
        <taxon>Halobacteriales</taxon>
        <taxon>Haloarculaceae</taxon>
        <taxon>Halovenus</taxon>
    </lineage>
</organism>
<protein>
    <recommendedName>
        <fullName evidence="2">DUF7978 domain-containing protein</fullName>
    </recommendedName>
</protein>
<feature type="transmembrane region" description="Helical" evidence="1">
    <location>
        <begin position="12"/>
        <end position="32"/>
    </location>
</feature>
<name>A0ABD5XC81_9EURY</name>
<evidence type="ECO:0000256" key="1">
    <source>
        <dbReference type="SAM" id="Phobius"/>
    </source>
</evidence>
<keyword evidence="1" id="KW-1133">Transmembrane helix</keyword>
<evidence type="ECO:0000313" key="3">
    <source>
        <dbReference type="EMBL" id="MFC7127452.1"/>
    </source>
</evidence>
<keyword evidence="1" id="KW-0812">Transmembrane</keyword>
<proteinExistence type="predicted"/>
<evidence type="ECO:0000313" key="4">
    <source>
        <dbReference type="Proteomes" id="UP001596414"/>
    </source>
</evidence>
<dbReference type="InterPro" id="IPR058284">
    <property type="entry name" value="DUF7978"/>
</dbReference>
<feature type="transmembrane region" description="Helical" evidence="1">
    <location>
        <begin position="98"/>
        <end position="125"/>
    </location>
</feature>
<dbReference type="Pfam" id="PF25933">
    <property type="entry name" value="DUF7978"/>
    <property type="match status" value="1"/>
</dbReference>
<dbReference type="RefSeq" id="WP_267637909.1">
    <property type="nucleotide sequence ID" value="NZ_JAODIY010000011.1"/>
</dbReference>
<keyword evidence="1" id="KW-0472">Membrane</keyword>
<feature type="transmembrane region" description="Helical" evidence="1">
    <location>
        <begin position="180"/>
        <end position="201"/>
    </location>
</feature>
<reference evidence="3 4" key="1">
    <citation type="journal article" date="2014" name="Int. J. Syst. Evol. Microbiol.">
        <title>Complete genome sequence of Corynebacterium casei LMG S-19264T (=DSM 44701T), isolated from a smear-ripened cheese.</title>
        <authorList>
            <consortium name="US DOE Joint Genome Institute (JGI-PGF)"/>
            <person name="Walter F."/>
            <person name="Albersmeier A."/>
            <person name="Kalinowski J."/>
            <person name="Ruckert C."/>
        </authorList>
    </citation>
    <scope>NUCLEOTIDE SEQUENCE [LARGE SCALE GENOMIC DNA]</scope>
    <source>
        <strain evidence="3 4">CGMCC 4.7215</strain>
    </source>
</reference>